<organism evidence="1 2">
    <name type="scientific">Planomicrobium stackebrandtii</name>
    <dbReference type="NCBI Taxonomy" id="253160"/>
    <lineage>
        <taxon>Bacteria</taxon>
        <taxon>Bacillati</taxon>
        <taxon>Bacillota</taxon>
        <taxon>Bacilli</taxon>
        <taxon>Bacillales</taxon>
        <taxon>Caryophanaceae</taxon>
        <taxon>Planomicrobium</taxon>
    </lineage>
</organism>
<dbReference type="Proteomes" id="UP001241988">
    <property type="component" value="Unassembled WGS sequence"/>
</dbReference>
<dbReference type="EMBL" id="JAUSWB010000003">
    <property type="protein sequence ID" value="MDQ0428682.1"/>
    <property type="molecule type" value="Genomic_DNA"/>
</dbReference>
<name>A0ABU0GTJ9_9BACL</name>
<accession>A0ABU0GTJ9</accession>
<evidence type="ECO:0000313" key="2">
    <source>
        <dbReference type="Proteomes" id="UP001241988"/>
    </source>
</evidence>
<proteinExistence type="predicted"/>
<sequence>MEMPKKTSVDKPAKAKCKYPLVPVGQNFIVDFGGQPSLHGTWQVAENDEAPFYLCKRVFKNGIVSRKKSADHRRKFFEREIYRALGEQA</sequence>
<keyword evidence="2" id="KW-1185">Reference proteome</keyword>
<reference evidence="1 2" key="1">
    <citation type="submission" date="2023-07" db="EMBL/GenBank/DDBJ databases">
        <title>Genomic Encyclopedia of Type Strains, Phase IV (KMG-IV): sequencing the most valuable type-strain genomes for metagenomic binning, comparative biology and taxonomic classification.</title>
        <authorList>
            <person name="Goeker M."/>
        </authorList>
    </citation>
    <scope>NUCLEOTIDE SEQUENCE [LARGE SCALE GENOMIC DNA]</scope>
    <source>
        <strain evidence="1 2">DSM 16419</strain>
    </source>
</reference>
<comment type="caution">
    <text evidence="1">The sequence shown here is derived from an EMBL/GenBank/DDBJ whole genome shotgun (WGS) entry which is preliminary data.</text>
</comment>
<evidence type="ECO:0000313" key="1">
    <source>
        <dbReference type="EMBL" id="MDQ0428682.1"/>
    </source>
</evidence>
<protein>
    <submittedName>
        <fullName evidence="1">Uncharacterized protein</fullName>
    </submittedName>
</protein>
<gene>
    <name evidence="1" type="ORF">QOZ98_001508</name>
</gene>